<gene>
    <name evidence="1" type="ORF">C4F50_17850</name>
</gene>
<evidence type="ECO:0000313" key="1">
    <source>
        <dbReference type="EMBL" id="MBE8726784.1"/>
    </source>
</evidence>
<accession>A0ABR9TP36</accession>
<proteinExistence type="predicted"/>
<comment type="caution">
    <text evidence="1">The sequence shown here is derived from an EMBL/GenBank/DDBJ whole genome shotgun (WGS) entry which is preliminary data.</text>
</comment>
<dbReference type="SUPFAM" id="SSF53955">
    <property type="entry name" value="Lysozyme-like"/>
    <property type="match status" value="1"/>
</dbReference>
<name>A0ABR9TP36_9FLAO</name>
<dbReference type="RefSeq" id="WP_194139964.1">
    <property type="nucleotide sequence ID" value="NZ_PRDM01000004.1"/>
</dbReference>
<sequence length="401" mass="46719">MAINFYDYVSKYDFVPFAELLNSDDFKVLSKSKTSLISTALKDSYKELSDTKIEFTPESLKKEKVILKFKLQKAHQYASDPDGYLRYKLSTIKGHAFVTNHNKPEVEHDLGIKKYGDIVEIVFSKNLMDTVQFIDFYFKDNSEDWLDLKGSMPDKWEHCGRVSIGAGSACYCNRDFTEEEIKKIVKELRDNTFYNEKSISYYHSDKLFHRNSQTKEEYKTEELPINDRSYKKLTEVLNAVFKKHHIDKCINKVTFLAQMYIETAYFTATIELTHQKKEYEPYRGRGFIQLTHKGNQDKRTLNAVSYLGYKLYSNIDVITTPSKISTSLEISGDSAGWFWEKGVRKFDGSVINLNTKCGKEESEFREVTRLIKGAATEFGERKEAFYALLKIFNYEDCINKK</sequence>
<evidence type="ECO:0008006" key="3">
    <source>
        <dbReference type="Google" id="ProtNLM"/>
    </source>
</evidence>
<evidence type="ECO:0000313" key="2">
    <source>
        <dbReference type="Proteomes" id="UP000640614"/>
    </source>
</evidence>
<keyword evidence="2" id="KW-1185">Reference proteome</keyword>
<organism evidence="1 2">
    <name type="scientific">Flavobacterium hungaricum</name>
    <dbReference type="NCBI Taxonomy" id="2082725"/>
    <lineage>
        <taxon>Bacteria</taxon>
        <taxon>Pseudomonadati</taxon>
        <taxon>Bacteroidota</taxon>
        <taxon>Flavobacteriia</taxon>
        <taxon>Flavobacteriales</taxon>
        <taxon>Flavobacteriaceae</taxon>
        <taxon>Flavobacterium</taxon>
    </lineage>
</organism>
<dbReference type="EMBL" id="PRDM01000004">
    <property type="protein sequence ID" value="MBE8726784.1"/>
    <property type="molecule type" value="Genomic_DNA"/>
</dbReference>
<dbReference type="Gene3D" id="1.10.530.10">
    <property type="match status" value="1"/>
</dbReference>
<reference evidence="1 2" key="1">
    <citation type="submission" date="2018-07" db="EMBL/GenBank/DDBJ databases">
        <title>Genome assembly of strain KB82.</title>
        <authorList>
            <person name="Kukolya J."/>
            <person name="Horvath B."/>
            <person name="Nagy I."/>
            <person name="Toth A."/>
        </authorList>
    </citation>
    <scope>NUCLEOTIDE SEQUENCE [LARGE SCALE GENOMIC DNA]</scope>
    <source>
        <strain evidence="1 2">Kb82</strain>
    </source>
</reference>
<protein>
    <recommendedName>
        <fullName evidence="3">Glycoside hydrolase family 19 catalytic domain-containing protein</fullName>
    </recommendedName>
</protein>
<dbReference type="InterPro" id="IPR023346">
    <property type="entry name" value="Lysozyme-like_dom_sf"/>
</dbReference>
<dbReference type="Proteomes" id="UP000640614">
    <property type="component" value="Unassembled WGS sequence"/>
</dbReference>